<dbReference type="OrthoDB" id="341587at2759"/>
<dbReference type="PANTHER" id="PTHR24111">
    <property type="entry name" value="LEUCINE-RICH REPEAT-CONTAINING PROTEIN 34"/>
    <property type="match status" value="1"/>
</dbReference>
<evidence type="ECO:0000313" key="2">
    <source>
        <dbReference type="Proteomes" id="UP000515125"/>
    </source>
</evidence>
<evidence type="ECO:0000313" key="3">
    <source>
        <dbReference type="RefSeq" id="XP_026193955.1"/>
    </source>
</evidence>
<dbReference type="SUPFAM" id="SSF52047">
    <property type="entry name" value="RNI-like"/>
    <property type="match status" value="1"/>
</dbReference>
<dbReference type="RefSeq" id="XP_026193955.1">
    <property type="nucleotide sequence ID" value="XM_026338170.1"/>
</dbReference>
<evidence type="ECO:0000256" key="1">
    <source>
        <dbReference type="ARBA" id="ARBA00022737"/>
    </source>
</evidence>
<dbReference type="Pfam" id="PF13516">
    <property type="entry name" value="LRR_6"/>
    <property type="match status" value="4"/>
</dbReference>
<dbReference type="InterPro" id="IPR052201">
    <property type="entry name" value="LRR-containing_regulator"/>
</dbReference>
<protein>
    <submittedName>
        <fullName evidence="3">Leucine-rich repeat-containing protein 34</fullName>
    </submittedName>
</protein>
<organism evidence="2 3">
    <name type="scientific">Cyclospora cayetanensis</name>
    <dbReference type="NCBI Taxonomy" id="88456"/>
    <lineage>
        <taxon>Eukaryota</taxon>
        <taxon>Sar</taxon>
        <taxon>Alveolata</taxon>
        <taxon>Apicomplexa</taxon>
        <taxon>Conoidasida</taxon>
        <taxon>Coccidia</taxon>
        <taxon>Eucoccidiorida</taxon>
        <taxon>Eimeriorina</taxon>
        <taxon>Eimeriidae</taxon>
        <taxon>Cyclospora</taxon>
    </lineage>
</organism>
<sequence length="416" mass="45039">MTSGEKKPPGSKDKGEPGELALEYLAECERRGAKPNVLLLKRLDDASDAHARGEAIALSCIGSEKETFLHRLRDNDLLALLQSLKNKGARVRHLDLSFHCFGDEIGRIFLDFLSVTQSLETLRLKSNLISERGASKLCDVLANCPSLSLLDLSQNALGREGGKAAAVLIGNLKSLRALDLSDCQLHLEAFVHLTTAVQTDNRSLEILNLANPAITFNCQHSYHVAGVINLATNLRQLELAKQSLRDDGVEILAPFLQQNKTLKSLGLACNQISWRGAAALGRVLSCSTPLEFLDLCCNRLGDYGAECLCPGLESNETLRVLLLRTNGICAKGLEKLTDALTLNCTLEALSVAGNSWGSSGVRPLLESGSHFLRVEPLVLDWVLCSIHGELQAVPNTDCPLLKRKAAALPAELEPVN</sequence>
<name>A0A6P6S3T3_9EIME</name>
<dbReference type="AlphaFoldDB" id="A0A6P6S3T3"/>
<dbReference type="Proteomes" id="UP000515125">
    <property type="component" value="Unplaced"/>
</dbReference>
<dbReference type="SMART" id="SM00368">
    <property type="entry name" value="LRR_RI"/>
    <property type="match status" value="8"/>
</dbReference>
<keyword evidence="2" id="KW-1185">Reference proteome</keyword>
<dbReference type="InterPro" id="IPR032675">
    <property type="entry name" value="LRR_dom_sf"/>
</dbReference>
<reference evidence="3" key="1">
    <citation type="submission" date="2025-08" db="UniProtKB">
        <authorList>
            <consortium name="RefSeq"/>
        </authorList>
    </citation>
    <scope>IDENTIFICATION</scope>
</reference>
<dbReference type="GeneID" id="34619508"/>
<dbReference type="Gene3D" id="3.80.10.10">
    <property type="entry name" value="Ribonuclease Inhibitor"/>
    <property type="match status" value="2"/>
</dbReference>
<keyword evidence="1" id="KW-0677">Repeat</keyword>
<dbReference type="InterPro" id="IPR001611">
    <property type="entry name" value="Leu-rich_rpt"/>
</dbReference>
<gene>
    <name evidence="3" type="primary">LOC34619508</name>
</gene>
<proteinExistence type="predicted"/>
<dbReference type="PANTHER" id="PTHR24111:SF0">
    <property type="entry name" value="LEUCINE-RICH REPEAT-CONTAINING PROTEIN"/>
    <property type="match status" value="1"/>
</dbReference>
<accession>A0A6P6S3T3</accession>